<dbReference type="AlphaFoldDB" id="A0A3M7RG00"/>
<name>A0A3M7RG00_BRAPC</name>
<sequence length="201" mass="22356">MGYALLASLAPIYGLYTSFFPVLIYFFLGSSKQLSMGTFAITSLMTSSLITNLEDKYAPPEGFNKTLNDISQEIDVSNFLSDDREEARVLIGMASAFWIGIIQIVMFFFNLGFITSFLSEPMINGFLTGSAIHVFTSQIKSVLGISLKNYSGAFQIPKIWYDIILKIPQTNLATVITSAICIGVLFAVKFLINEKFTKKFK</sequence>
<keyword evidence="2 5" id="KW-0812">Transmembrane</keyword>
<dbReference type="Pfam" id="PF00916">
    <property type="entry name" value="Sulfate_transp"/>
    <property type="match status" value="1"/>
</dbReference>
<dbReference type="Proteomes" id="UP000276133">
    <property type="component" value="Unassembled WGS sequence"/>
</dbReference>
<dbReference type="InterPro" id="IPR018045">
    <property type="entry name" value="S04_transporter_CS"/>
</dbReference>
<evidence type="ECO:0000313" key="8">
    <source>
        <dbReference type="Proteomes" id="UP000276133"/>
    </source>
</evidence>
<protein>
    <submittedName>
        <fullName evidence="7">Sulfate transporter-like</fullName>
    </submittedName>
</protein>
<dbReference type="GO" id="GO:0016020">
    <property type="term" value="C:membrane"/>
    <property type="evidence" value="ECO:0007669"/>
    <property type="project" value="UniProtKB-SubCell"/>
</dbReference>
<dbReference type="EMBL" id="REGN01003521">
    <property type="protein sequence ID" value="RNA22168.1"/>
    <property type="molecule type" value="Genomic_DNA"/>
</dbReference>
<evidence type="ECO:0000256" key="3">
    <source>
        <dbReference type="ARBA" id="ARBA00022989"/>
    </source>
</evidence>
<dbReference type="STRING" id="10195.A0A3M7RG00"/>
<feature type="non-terminal residue" evidence="7">
    <location>
        <position position="201"/>
    </location>
</feature>
<accession>A0A3M7RG00</accession>
<evidence type="ECO:0000256" key="5">
    <source>
        <dbReference type="SAM" id="Phobius"/>
    </source>
</evidence>
<dbReference type="PANTHER" id="PTHR11814">
    <property type="entry name" value="SULFATE TRANSPORTER"/>
    <property type="match status" value="1"/>
</dbReference>
<evidence type="ECO:0000256" key="1">
    <source>
        <dbReference type="ARBA" id="ARBA00004141"/>
    </source>
</evidence>
<gene>
    <name evidence="7" type="ORF">BpHYR1_054534</name>
</gene>
<dbReference type="PROSITE" id="PS01130">
    <property type="entry name" value="SLC26A"/>
    <property type="match status" value="1"/>
</dbReference>
<evidence type="ECO:0000259" key="6">
    <source>
        <dbReference type="Pfam" id="PF00916"/>
    </source>
</evidence>
<feature type="transmembrane region" description="Helical" evidence="5">
    <location>
        <begin position="89"/>
        <end position="114"/>
    </location>
</feature>
<comment type="subcellular location">
    <subcellularLocation>
        <location evidence="1">Membrane</location>
        <topology evidence="1">Multi-pass membrane protein</topology>
    </subcellularLocation>
</comment>
<keyword evidence="8" id="KW-1185">Reference proteome</keyword>
<dbReference type="InterPro" id="IPR011547">
    <property type="entry name" value="SLC26A/SulP_dom"/>
</dbReference>
<dbReference type="GO" id="GO:0008271">
    <property type="term" value="F:secondary active sulfate transmembrane transporter activity"/>
    <property type="evidence" value="ECO:0007669"/>
    <property type="project" value="InterPro"/>
</dbReference>
<keyword evidence="4 5" id="KW-0472">Membrane</keyword>
<comment type="caution">
    <text evidence="7">The sequence shown here is derived from an EMBL/GenBank/DDBJ whole genome shotgun (WGS) entry which is preliminary data.</text>
</comment>
<keyword evidence="3 5" id="KW-1133">Transmembrane helix</keyword>
<organism evidence="7 8">
    <name type="scientific">Brachionus plicatilis</name>
    <name type="common">Marine rotifer</name>
    <name type="synonym">Brachionus muelleri</name>
    <dbReference type="NCBI Taxonomy" id="10195"/>
    <lineage>
        <taxon>Eukaryota</taxon>
        <taxon>Metazoa</taxon>
        <taxon>Spiralia</taxon>
        <taxon>Gnathifera</taxon>
        <taxon>Rotifera</taxon>
        <taxon>Eurotatoria</taxon>
        <taxon>Monogononta</taxon>
        <taxon>Pseudotrocha</taxon>
        <taxon>Ploima</taxon>
        <taxon>Brachionidae</taxon>
        <taxon>Brachionus</taxon>
    </lineage>
</organism>
<evidence type="ECO:0000256" key="2">
    <source>
        <dbReference type="ARBA" id="ARBA00022692"/>
    </source>
</evidence>
<dbReference type="InterPro" id="IPR001902">
    <property type="entry name" value="SLC26A/SulP_fam"/>
</dbReference>
<proteinExistence type="predicted"/>
<feature type="domain" description="SLC26A/SulP transporter" evidence="6">
    <location>
        <begin position="1"/>
        <end position="195"/>
    </location>
</feature>
<feature type="transmembrane region" description="Helical" evidence="5">
    <location>
        <begin position="172"/>
        <end position="192"/>
    </location>
</feature>
<reference evidence="7 8" key="1">
    <citation type="journal article" date="2018" name="Sci. Rep.">
        <title>Genomic signatures of local adaptation to the degree of environmental predictability in rotifers.</title>
        <authorList>
            <person name="Franch-Gras L."/>
            <person name="Hahn C."/>
            <person name="Garcia-Roger E.M."/>
            <person name="Carmona M.J."/>
            <person name="Serra M."/>
            <person name="Gomez A."/>
        </authorList>
    </citation>
    <scope>NUCLEOTIDE SEQUENCE [LARGE SCALE GENOMIC DNA]</scope>
    <source>
        <strain evidence="7">HYR1</strain>
    </source>
</reference>
<evidence type="ECO:0000313" key="7">
    <source>
        <dbReference type="EMBL" id="RNA22168.1"/>
    </source>
</evidence>
<feature type="transmembrane region" description="Helical" evidence="5">
    <location>
        <begin position="6"/>
        <end position="28"/>
    </location>
</feature>
<dbReference type="OrthoDB" id="288203at2759"/>
<evidence type="ECO:0000256" key="4">
    <source>
        <dbReference type="ARBA" id="ARBA00023136"/>
    </source>
</evidence>